<gene>
    <name evidence="1" type="ORF">CBOVIS_LOCUS7671</name>
</gene>
<accession>A0A8S1EU09</accession>
<reference evidence="1 2" key="1">
    <citation type="submission" date="2020-04" db="EMBL/GenBank/DDBJ databases">
        <authorList>
            <person name="Laetsch R D."/>
            <person name="Stevens L."/>
            <person name="Kumar S."/>
            <person name="Blaxter L. M."/>
        </authorList>
    </citation>
    <scope>NUCLEOTIDE SEQUENCE [LARGE SCALE GENOMIC DNA]</scope>
</reference>
<evidence type="ECO:0000313" key="1">
    <source>
        <dbReference type="EMBL" id="CAB3405480.1"/>
    </source>
</evidence>
<evidence type="ECO:0000313" key="2">
    <source>
        <dbReference type="Proteomes" id="UP000494206"/>
    </source>
</evidence>
<dbReference type="EMBL" id="CADEPM010000004">
    <property type="protein sequence ID" value="CAB3405480.1"/>
    <property type="molecule type" value="Genomic_DNA"/>
</dbReference>
<dbReference type="OrthoDB" id="5838355at2759"/>
<organism evidence="1 2">
    <name type="scientific">Caenorhabditis bovis</name>
    <dbReference type="NCBI Taxonomy" id="2654633"/>
    <lineage>
        <taxon>Eukaryota</taxon>
        <taxon>Metazoa</taxon>
        <taxon>Ecdysozoa</taxon>
        <taxon>Nematoda</taxon>
        <taxon>Chromadorea</taxon>
        <taxon>Rhabditida</taxon>
        <taxon>Rhabditina</taxon>
        <taxon>Rhabditomorpha</taxon>
        <taxon>Rhabditoidea</taxon>
        <taxon>Rhabditidae</taxon>
        <taxon>Peloderinae</taxon>
        <taxon>Caenorhabditis</taxon>
    </lineage>
</organism>
<sequence length="200" mass="23402">MLERWRVLATRTPEFLYAKLSRALMPLFGNSSASVALRYRCLLLIVTIYLIYVNYEQQTRLGLIIAEKDQQLGDIERRETSLSQKMRIIWEHKRRIEKLMEEKNDEMGRIRKMMKLKDSEILTMSQRSEKCEIELDECKAKRIGQTTSTTPIVFQDVSALNYRIGSLEEVVKRSTSDLHNKTMELASCRETLKKYTGVNS</sequence>
<keyword evidence="2" id="KW-1185">Reference proteome</keyword>
<name>A0A8S1EU09_9PELO</name>
<protein>
    <submittedName>
        <fullName evidence="1">Uncharacterized protein</fullName>
    </submittedName>
</protein>
<dbReference type="AlphaFoldDB" id="A0A8S1EU09"/>
<proteinExistence type="predicted"/>
<comment type="caution">
    <text evidence="1">The sequence shown here is derived from an EMBL/GenBank/DDBJ whole genome shotgun (WGS) entry which is preliminary data.</text>
</comment>
<dbReference type="Proteomes" id="UP000494206">
    <property type="component" value="Unassembled WGS sequence"/>
</dbReference>